<keyword evidence="4" id="KW-1185">Reference proteome</keyword>
<dbReference type="PATRIC" id="fig|243090.15.peg.1243"/>
<accession>Q7UVD5</accession>
<reference evidence="3 4" key="1">
    <citation type="journal article" date="2003" name="Proc. Natl. Acad. Sci. U.S.A.">
        <title>Complete genome sequence of the marine planctomycete Pirellula sp. strain 1.</title>
        <authorList>
            <person name="Gloeckner F.O."/>
            <person name="Kube M."/>
            <person name="Bauer M."/>
            <person name="Teeling H."/>
            <person name="Lombardot T."/>
            <person name="Ludwig W."/>
            <person name="Gade D."/>
            <person name="Beck A."/>
            <person name="Borzym K."/>
            <person name="Heitmann K."/>
            <person name="Rabus R."/>
            <person name="Schlesner H."/>
            <person name="Amann R."/>
            <person name="Reinhardt R."/>
        </authorList>
    </citation>
    <scope>NUCLEOTIDE SEQUENCE [LARGE SCALE GENOMIC DNA]</scope>
    <source>
        <strain evidence="4">DSM 10527 / NCIMB 13988 / SH1</strain>
    </source>
</reference>
<dbReference type="HOGENOM" id="CLU_1601374_0_0_0"/>
<dbReference type="KEGG" id="rba:RB2706"/>
<keyword evidence="2" id="KW-1133">Transmembrane helix</keyword>
<keyword evidence="2" id="KW-0812">Transmembrane</keyword>
<evidence type="ECO:0000256" key="1">
    <source>
        <dbReference type="SAM" id="MobiDB-lite"/>
    </source>
</evidence>
<dbReference type="EMBL" id="BX294137">
    <property type="protein sequence ID" value="CAD72790.1"/>
    <property type="molecule type" value="Genomic_DNA"/>
</dbReference>
<name>Q7UVD5_RHOBA</name>
<feature type="transmembrane region" description="Helical" evidence="2">
    <location>
        <begin position="117"/>
        <end position="150"/>
    </location>
</feature>
<dbReference type="Proteomes" id="UP000001025">
    <property type="component" value="Chromosome"/>
</dbReference>
<proteinExistence type="predicted"/>
<dbReference type="OrthoDB" id="289039at2"/>
<feature type="region of interest" description="Disordered" evidence="1">
    <location>
        <begin position="1"/>
        <end position="26"/>
    </location>
</feature>
<protein>
    <submittedName>
        <fullName evidence="3">Uncharacterized protein</fullName>
    </submittedName>
</protein>
<dbReference type="STRING" id="243090.RB2706"/>
<dbReference type="AlphaFoldDB" id="Q7UVD5"/>
<feature type="transmembrane region" description="Helical" evidence="2">
    <location>
        <begin position="54"/>
        <end position="74"/>
    </location>
</feature>
<evidence type="ECO:0000313" key="3">
    <source>
        <dbReference type="EMBL" id="CAD72790.1"/>
    </source>
</evidence>
<sequence length="166" mass="18072">MNDRASPSVTTQRMKTIEHPASDSVLNPYQSPPECTEIVESDPDQSMFERERSFAVPLLILSTVALFISLTGTPTANLLRSYPLRLNGYLAYVLAIVVHFVQWFGARSMFAGRKRALSYLAAILCSIPILSPLVAFGVPFGMMAVVALILGDVGVKGKRIPATLDS</sequence>
<dbReference type="EnsemblBacteria" id="CAD72790">
    <property type="protein sequence ID" value="CAD72790"/>
    <property type="gene ID" value="RB2706"/>
</dbReference>
<keyword evidence="2" id="KW-0472">Membrane</keyword>
<feature type="transmembrane region" description="Helical" evidence="2">
    <location>
        <begin position="86"/>
        <end position="105"/>
    </location>
</feature>
<gene>
    <name evidence="3" type="ordered locus">RB2706</name>
</gene>
<feature type="compositionally biased region" description="Polar residues" evidence="1">
    <location>
        <begin position="1"/>
        <end position="14"/>
    </location>
</feature>
<evidence type="ECO:0000313" key="4">
    <source>
        <dbReference type="Proteomes" id="UP000001025"/>
    </source>
</evidence>
<dbReference type="InParanoid" id="Q7UVD5"/>
<organism evidence="3 4">
    <name type="scientific">Rhodopirellula baltica (strain DSM 10527 / NCIMB 13988 / SH1)</name>
    <dbReference type="NCBI Taxonomy" id="243090"/>
    <lineage>
        <taxon>Bacteria</taxon>
        <taxon>Pseudomonadati</taxon>
        <taxon>Planctomycetota</taxon>
        <taxon>Planctomycetia</taxon>
        <taxon>Pirellulales</taxon>
        <taxon>Pirellulaceae</taxon>
        <taxon>Rhodopirellula</taxon>
    </lineage>
</organism>
<evidence type="ECO:0000256" key="2">
    <source>
        <dbReference type="SAM" id="Phobius"/>
    </source>
</evidence>